<organism evidence="2 3">
    <name type="scientific">Hapsidospora chrysogenum (strain ATCC 11550 / CBS 779.69 / DSM 880 / IAM 14645 / JCM 23072 / IMI 49137)</name>
    <name type="common">Acremonium chrysogenum</name>
    <dbReference type="NCBI Taxonomy" id="857340"/>
    <lineage>
        <taxon>Eukaryota</taxon>
        <taxon>Fungi</taxon>
        <taxon>Dikarya</taxon>
        <taxon>Ascomycota</taxon>
        <taxon>Pezizomycotina</taxon>
        <taxon>Sordariomycetes</taxon>
        <taxon>Hypocreomycetidae</taxon>
        <taxon>Hypocreales</taxon>
        <taxon>Bionectriaceae</taxon>
        <taxon>Hapsidospora</taxon>
    </lineage>
</organism>
<feature type="compositionally biased region" description="Polar residues" evidence="1">
    <location>
        <begin position="484"/>
        <end position="493"/>
    </location>
</feature>
<feature type="compositionally biased region" description="Polar residues" evidence="1">
    <location>
        <begin position="103"/>
        <end position="131"/>
    </location>
</feature>
<dbReference type="AlphaFoldDB" id="A0A086TBS9"/>
<keyword evidence="3" id="KW-1185">Reference proteome</keyword>
<dbReference type="STRING" id="857340.A0A086TBS9"/>
<feature type="compositionally biased region" description="Low complexity" evidence="1">
    <location>
        <begin position="463"/>
        <end position="472"/>
    </location>
</feature>
<accession>A0A086TBS9</accession>
<evidence type="ECO:0000256" key="1">
    <source>
        <dbReference type="SAM" id="MobiDB-lite"/>
    </source>
</evidence>
<evidence type="ECO:0000313" key="3">
    <source>
        <dbReference type="Proteomes" id="UP000029964"/>
    </source>
</evidence>
<sequence length="683" mass="73165">MSAPRSGGPSSSAPAPQSNAQILSTNRTVDALLGGRTKSWMQTSGSDGASQPVAPSVKSSNIRGIPSARRRREQPPMPQGDENAPQPPFQNTATDESVLPSPALTNEPSPSASTRHVSPNTTSNEPQTASTEPPVFNHSYFEPAPARTLDEVSPEAISASGRPDSSRRSPTSAGPSEPAGPPLEAEPEAVQPAPRTMTTATASVQSSCPSVLGKRARGSDRADPAASPQPPRPVLPESYAQVVMGRIRTLGGLTNLDSGLVQPRYRYLLEACRQRDDVYVLLHQVFCLWSHEKPFRYERLSPMPRDTVDEAFGRLSYILRSNSAMEEEHLAWFAAFPAPLESGLSPFDILHMADIVSLLKALAHIWPHLLNAVRERSAPAMAWELRYTLSCPSPILRGTLSTFSSRALGVHGKYSLELRKLNAEDEAMEYSVAEGRVNNVASLRQEMFARYKSIVQQAQHDTSPAPRSASPSTDGMVAPVGVSRTRQSSTMQALQPPCPVPSASGHYPSPVPNGNNPNQMATAGQLPQSQAAPSQPRPHPGVYTAFPAGPATSMAPDPTRRLQPANVQGPQVPAQRPMQIQAGHGNAALPRTFPLPHGSWSSEQGPTSQLQGWLEFQPHGSPLARSPAGPVGQFHAHLISFSTPISLLSLSTLTSLLSLSSLVNLCILSKPISLILLQEQTTS</sequence>
<feature type="compositionally biased region" description="Polar residues" evidence="1">
    <location>
        <begin position="512"/>
        <end position="526"/>
    </location>
</feature>
<feature type="region of interest" description="Disordered" evidence="1">
    <location>
        <begin position="457"/>
        <end position="571"/>
    </location>
</feature>
<dbReference type="EMBL" id="JPKY01000015">
    <property type="protein sequence ID" value="KFH46811.1"/>
    <property type="molecule type" value="Genomic_DNA"/>
</dbReference>
<name>A0A086TBS9_HAPC1</name>
<dbReference type="OrthoDB" id="27975at2759"/>
<gene>
    <name evidence="2" type="ORF">ACRE_023650</name>
</gene>
<feature type="compositionally biased region" description="Polar residues" evidence="1">
    <location>
        <begin position="196"/>
        <end position="209"/>
    </location>
</feature>
<evidence type="ECO:0000313" key="2">
    <source>
        <dbReference type="EMBL" id="KFH46811.1"/>
    </source>
</evidence>
<proteinExistence type="predicted"/>
<comment type="caution">
    <text evidence="2">The sequence shown here is derived from an EMBL/GenBank/DDBJ whole genome shotgun (WGS) entry which is preliminary data.</text>
</comment>
<feature type="compositionally biased region" description="Polar residues" evidence="1">
    <location>
        <begin position="39"/>
        <end position="49"/>
    </location>
</feature>
<feature type="region of interest" description="Disordered" evidence="1">
    <location>
        <begin position="1"/>
        <end position="236"/>
    </location>
</feature>
<protein>
    <submittedName>
        <fullName evidence="2">Uncharacterized protein</fullName>
    </submittedName>
</protein>
<dbReference type="HOGENOM" id="CLU_402745_0_0_1"/>
<reference evidence="3" key="1">
    <citation type="journal article" date="2014" name="Genome Announc.">
        <title>Genome sequence and annotation of Acremonium chrysogenum, producer of the beta-lactam antibiotic cephalosporin C.</title>
        <authorList>
            <person name="Terfehr D."/>
            <person name="Dahlmann T.A."/>
            <person name="Specht T."/>
            <person name="Zadra I."/>
            <person name="Kuernsteiner H."/>
            <person name="Kueck U."/>
        </authorList>
    </citation>
    <scope>NUCLEOTIDE SEQUENCE [LARGE SCALE GENOMIC DNA]</scope>
    <source>
        <strain evidence="3">ATCC 11550 / CBS 779.69 / DSM 880 / IAM 14645 / JCM 23072 / IMI 49137</strain>
    </source>
</reference>
<feature type="compositionally biased region" description="Low complexity" evidence="1">
    <location>
        <begin position="1"/>
        <end position="21"/>
    </location>
</feature>
<dbReference type="Proteomes" id="UP000029964">
    <property type="component" value="Unassembled WGS sequence"/>
</dbReference>